<reference evidence="1 2" key="1">
    <citation type="journal article" date="2018" name="Mol. Biol. Evol.">
        <title>Broad Genomic Sampling Reveals a Smut Pathogenic Ancestry of the Fungal Clade Ustilaginomycotina.</title>
        <authorList>
            <person name="Kijpornyongpan T."/>
            <person name="Mondo S.J."/>
            <person name="Barry K."/>
            <person name="Sandor L."/>
            <person name="Lee J."/>
            <person name="Lipzen A."/>
            <person name="Pangilinan J."/>
            <person name="LaButti K."/>
            <person name="Hainaut M."/>
            <person name="Henrissat B."/>
            <person name="Grigoriev I.V."/>
            <person name="Spatafora J.W."/>
            <person name="Aime M.C."/>
        </authorList>
    </citation>
    <scope>NUCLEOTIDE SEQUENCE [LARGE SCALE GENOMIC DNA]</scope>
    <source>
        <strain evidence="1 2">SA 807</strain>
    </source>
</reference>
<dbReference type="EMBL" id="KZ819781">
    <property type="protein sequence ID" value="PWN52371.1"/>
    <property type="molecule type" value="Genomic_DNA"/>
</dbReference>
<name>A0ACD0P2W0_9BASI</name>
<dbReference type="Proteomes" id="UP000245626">
    <property type="component" value="Unassembled WGS sequence"/>
</dbReference>
<accession>A0ACD0P2W0</accession>
<sequence>MQKGRSLSKSLPVNQPSCCCCIDQQHKGVAKAQEGKAFSWTSQRLYMPQVPKQVILQPSLVKTPYREMCRKSGDSQGGLAQEVWAHQELAIGIEKSLLFLFVEDTGQRVKSRNERIDLVRTRPKTQKRDGIGLIQNQGHQSLAGGYSTHAWTASAGPYPDRFSRDSSFEQHRMAHASHSRLPFPPQARVRAWRAGLGSAGES</sequence>
<keyword evidence="2" id="KW-1185">Reference proteome</keyword>
<gene>
    <name evidence="1" type="ORF">IE53DRAFT_288134</name>
</gene>
<evidence type="ECO:0000313" key="2">
    <source>
        <dbReference type="Proteomes" id="UP000245626"/>
    </source>
</evidence>
<protein>
    <submittedName>
        <fullName evidence="1">Uncharacterized protein</fullName>
    </submittedName>
</protein>
<proteinExistence type="predicted"/>
<organism evidence="1 2">
    <name type="scientific">Violaceomyces palustris</name>
    <dbReference type="NCBI Taxonomy" id="1673888"/>
    <lineage>
        <taxon>Eukaryota</taxon>
        <taxon>Fungi</taxon>
        <taxon>Dikarya</taxon>
        <taxon>Basidiomycota</taxon>
        <taxon>Ustilaginomycotina</taxon>
        <taxon>Ustilaginomycetes</taxon>
        <taxon>Violaceomycetales</taxon>
        <taxon>Violaceomycetaceae</taxon>
        <taxon>Violaceomyces</taxon>
    </lineage>
</organism>
<evidence type="ECO:0000313" key="1">
    <source>
        <dbReference type="EMBL" id="PWN52371.1"/>
    </source>
</evidence>